<dbReference type="GO" id="GO:0000139">
    <property type="term" value="C:Golgi membrane"/>
    <property type="evidence" value="ECO:0007669"/>
    <property type="project" value="UniProtKB-SubCell"/>
</dbReference>
<evidence type="ECO:0000256" key="2">
    <source>
        <dbReference type="ARBA" id="ARBA00006003"/>
    </source>
</evidence>
<dbReference type="GeneID" id="106551546"/>
<comment type="subcellular location">
    <subcellularLocation>
        <location evidence="1">Golgi apparatus membrane</location>
        <topology evidence="1">Single-pass type II membrane protein</topology>
    </subcellularLocation>
</comment>
<evidence type="ECO:0000256" key="1">
    <source>
        <dbReference type="ARBA" id="ARBA00004323"/>
    </source>
</evidence>
<dbReference type="Gene3D" id="3.90.1480.20">
    <property type="entry name" value="Glycosyl transferase family 29"/>
    <property type="match status" value="1"/>
</dbReference>
<keyword evidence="3" id="KW-0328">Glycosyltransferase</keyword>
<comment type="similarity">
    <text evidence="2">Belongs to the glycosyltransferase 29 family.</text>
</comment>
<name>A0A6I9YN02_9SAUR</name>
<dbReference type="InterPro" id="IPR050951">
    <property type="entry name" value="Retrovirus_Pol_polyprotein"/>
</dbReference>
<reference evidence="20" key="1">
    <citation type="submission" date="2025-08" db="UniProtKB">
        <authorList>
            <consortium name="RefSeq"/>
        </authorList>
    </citation>
    <scope>IDENTIFICATION</scope>
    <source>
        <tissue evidence="20">Skeletal muscle</tissue>
    </source>
</reference>
<dbReference type="GO" id="GO:0003964">
    <property type="term" value="F:RNA-directed DNA polymerase activity"/>
    <property type="evidence" value="ECO:0007669"/>
    <property type="project" value="UniProtKB-KW"/>
</dbReference>
<dbReference type="AlphaFoldDB" id="A0A6I9YN02"/>
<evidence type="ECO:0000256" key="17">
    <source>
        <dbReference type="SAM" id="MobiDB-lite"/>
    </source>
</evidence>
<dbReference type="InterPro" id="IPR041373">
    <property type="entry name" value="RT_RNaseH"/>
</dbReference>
<dbReference type="GO" id="GO:0003676">
    <property type="term" value="F:nucleic acid binding"/>
    <property type="evidence" value="ECO:0007669"/>
    <property type="project" value="InterPro"/>
</dbReference>
<evidence type="ECO:0000256" key="12">
    <source>
        <dbReference type="ARBA" id="ARBA00022989"/>
    </source>
</evidence>
<evidence type="ECO:0000256" key="11">
    <source>
        <dbReference type="ARBA" id="ARBA00022968"/>
    </source>
</evidence>
<evidence type="ECO:0000256" key="13">
    <source>
        <dbReference type="ARBA" id="ARBA00023034"/>
    </source>
</evidence>
<evidence type="ECO:0000256" key="6">
    <source>
        <dbReference type="ARBA" id="ARBA00022695"/>
    </source>
</evidence>
<dbReference type="InterPro" id="IPR036397">
    <property type="entry name" value="RNaseH_sf"/>
</dbReference>
<organism evidence="19 20">
    <name type="scientific">Thamnophis sirtalis</name>
    <dbReference type="NCBI Taxonomy" id="35019"/>
    <lineage>
        <taxon>Eukaryota</taxon>
        <taxon>Metazoa</taxon>
        <taxon>Chordata</taxon>
        <taxon>Craniata</taxon>
        <taxon>Vertebrata</taxon>
        <taxon>Euteleostomi</taxon>
        <taxon>Lepidosauria</taxon>
        <taxon>Squamata</taxon>
        <taxon>Bifurcata</taxon>
        <taxon>Unidentata</taxon>
        <taxon>Episquamata</taxon>
        <taxon>Toxicofera</taxon>
        <taxon>Serpentes</taxon>
        <taxon>Colubroidea</taxon>
        <taxon>Colubridae</taxon>
        <taxon>Natricinae</taxon>
        <taxon>Thamnophis</taxon>
    </lineage>
</organism>
<sequence length="926" mass="103554">MFSLIWKELGQCCNASERLVVTKENTPLGSIINLDGDIYSNITADAELRSVLLKLFKLFFKTPVLAYPQLLEATRPPNELFKEFLLSSRFKNLLGYETDFINALRAYPNALFLIPAISFNYHLKVGYHAIRIMKDVGLAHKAFFLHPHYLSALDRYWKLKRMRELRLSTGFMFTSFALEFCDDITLYGFWPFFYDLNGKPISHHYYDNVLPLPFVHNMSEEFSHYLKMSAQGVLHLHLGAAWAWGRQEASAFVAVKHLLISNDVLVQYSEHLLLVLACDASPYGVGTVLCHQLPSGAEVPVAFFSHTLSASERNYAQIDKEALAIVARVRRFHHYLYGRPFVIVTDHKPLLGLLAGDRPAPQVLSPRMTHWFVFLASYEYQLNHRLGKQIAHADALSRCPLPEAPEDPAAVAPVFLIDNLNLPTSAADIAWLSARDQVISQVLDWVRRGWPKYPVDPVFLPFKSRLAELSVQRGCLLWGHQVVVPASLRTTVLQQLHHAHPGIVRMKALGRSYVWWPKLDQDIAAHVAGCPKCQSAQALPPKAKPRTWEPPSSPWSWVHVDFAGPIQGRMLFIAVDAFSKWVEVVHMPSTTADALVATLHHLFATHGLPDVLVSDNGPRIQHALISPSHPASNGLAERAVRSVKEALAKMDHLPWQQRIDDFLLAHHSTPSPESNTSPAELLMGRRLRTTLDCLHPAYATPTLLDSRGGTRSFGQGEAVYARNYGGHPLWLPGIVVDQTGPCSYRVRLNDGRTWRCHCDQLRGRHQPPTNLQPPTDPQLRASDAGPRSEEAARQHTTCAPNRSGDLPGSGSTTAELGDATATSCRADTSRQPTCSHQQIHTFEQATRGPEARKLRDNRQPVPQTEAATYLVGWHRPWLVDDLSDRHPVKKGPRQGIQILQAAPKGLACPAKSGGGQRIYKTTHARA</sequence>
<dbReference type="OrthoDB" id="9046649at2759"/>
<keyword evidence="5" id="KW-0812">Transmembrane</keyword>
<dbReference type="GO" id="GO:0004519">
    <property type="term" value="F:endonuclease activity"/>
    <property type="evidence" value="ECO:0007669"/>
    <property type="project" value="UniProtKB-KW"/>
</dbReference>
<dbReference type="PROSITE" id="PS50994">
    <property type="entry name" value="INTEGRASE"/>
    <property type="match status" value="1"/>
</dbReference>
<feature type="region of interest" description="Disordered" evidence="17">
    <location>
        <begin position="844"/>
        <end position="863"/>
    </location>
</feature>
<accession>A0A6I9YN02</accession>
<dbReference type="Proteomes" id="UP000504617">
    <property type="component" value="Unplaced"/>
</dbReference>
<keyword evidence="9" id="KW-0378">Hydrolase</keyword>
<evidence type="ECO:0000313" key="20">
    <source>
        <dbReference type="RefSeq" id="XP_013925140.1"/>
    </source>
</evidence>
<dbReference type="Pfam" id="PF17921">
    <property type="entry name" value="Integrase_H2C2"/>
    <property type="match status" value="1"/>
</dbReference>
<dbReference type="KEGG" id="tsr:106551546"/>
<dbReference type="GO" id="GO:0008373">
    <property type="term" value="F:sialyltransferase activity"/>
    <property type="evidence" value="ECO:0007669"/>
    <property type="project" value="InterPro"/>
</dbReference>
<dbReference type="Gene3D" id="1.10.340.70">
    <property type="match status" value="1"/>
</dbReference>
<evidence type="ECO:0000256" key="9">
    <source>
        <dbReference type="ARBA" id="ARBA00022801"/>
    </source>
</evidence>
<dbReference type="GO" id="GO:0016787">
    <property type="term" value="F:hydrolase activity"/>
    <property type="evidence" value="ECO:0007669"/>
    <property type="project" value="UniProtKB-KW"/>
</dbReference>
<evidence type="ECO:0000256" key="14">
    <source>
        <dbReference type="ARBA" id="ARBA00023136"/>
    </source>
</evidence>
<dbReference type="FunFam" id="1.10.340.70:FF:000003">
    <property type="entry name" value="Protein CBG25708"/>
    <property type="match status" value="1"/>
</dbReference>
<evidence type="ECO:0000256" key="5">
    <source>
        <dbReference type="ARBA" id="ARBA00022692"/>
    </source>
</evidence>
<evidence type="ECO:0000256" key="7">
    <source>
        <dbReference type="ARBA" id="ARBA00022722"/>
    </source>
</evidence>
<dbReference type="FunFam" id="3.10.20.370:FF:000001">
    <property type="entry name" value="Retrovirus-related Pol polyprotein from transposon 17.6-like protein"/>
    <property type="match status" value="1"/>
</dbReference>
<keyword evidence="15" id="KW-0325">Glycoprotein</keyword>
<dbReference type="InterPro" id="IPR001584">
    <property type="entry name" value="Integrase_cat-core"/>
</dbReference>
<evidence type="ECO:0000256" key="15">
    <source>
        <dbReference type="ARBA" id="ARBA00023180"/>
    </source>
</evidence>
<evidence type="ECO:0000256" key="16">
    <source>
        <dbReference type="ARBA" id="ARBA00039658"/>
    </source>
</evidence>
<feature type="compositionally biased region" description="Basic and acidic residues" evidence="17">
    <location>
        <begin position="849"/>
        <end position="858"/>
    </location>
</feature>
<feature type="region of interest" description="Disordered" evidence="17">
    <location>
        <begin position="761"/>
        <end position="838"/>
    </location>
</feature>
<keyword evidence="19" id="KW-1185">Reference proteome</keyword>
<keyword evidence="11" id="KW-0735">Signal-anchor</keyword>
<keyword evidence="6" id="KW-0548">Nucleotidyltransferase</keyword>
<gene>
    <name evidence="20" type="primary">LOC106551546</name>
</gene>
<evidence type="ECO:0000259" key="18">
    <source>
        <dbReference type="PROSITE" id="PS50994"/>
    </source>
</evidence>
<feature type="domain" description="Integrase catalytic" evidence="18">
    <location>
        <begin position="550"/>
        <end position="618"/>
    </location>
</feature>
<feature type="compositionally biased region" description="Polar residues" evidence="17">
    <location>
        <begin position="809"/>
        <end position="838"/>
    </location>
</feature>
<evidence type="ECO:0000256" key="4">
    <source>
        <dbReference type="ARBA" id="ARBA00022679"/>
    </source>
</evidence>
<dbReference type="SUPFAM" id="SSF53098">
    <property type="entry name" value="Ribonuclease H-like"/>
    <property type="match status" value="1"/>
</dbReference>
<evidence type="ECO:0000256" key="8">
    <source>
        <dbReference type="ARBA" id="ARBA00022759"/>
    </source>
</evidence>
<keyword evidence="14" id="KW-0472">Membrane</keyword>
<proteinExistence type="inferred from homology"/>
<dbReference type="GO" id="GO:0015074">
    <property type="term" value="P:DNA integration"/>
    <property type="evidence" value="ECO:0007669"/>
    <property type="project" value="InterPro"/>
</dbReference>
<dbReference type="RefSeq" id="XP_013925140.1">
    <property type="nucleotide sequence ID" value="XM_014069665.1"/>
</dbReference>
<dbReference type="CDD" id="cd09274">
    <property type="entry name" value="RNase_HI_RT_Ty3"/>
    <property type="match status" value="1"/>
</dbReference>
<keyword evidence="13" id="KW-0333">Golgi apparatus</keyword>
<keyword evidence="4" id="KW-0808">Transferase</keyword>
<dbReference type="InterPro" id="IPR043502">
    <property type="entry name" value="DNA/RNA_pol_sf"/>
</dbReference>
<dbReference type="PANTHER" id="PTHR37984">
    <property type="entry name" value="PROTEIN CBG26694"/>
    <property type="match status" value="1"/>
</dbReference>
<dbReference type="Pfam" id="PF17917">
    <property type="entry name" value="RT_RNaseH"/>
    <property type="match status" value="1"/>
</dbReference>
<keyword evidence="8" id="KW-0255">Endonuclease</keyword>
<dbReference type="InterPro" id="IPR038578">
    <property type="entry name" value="GT29-like_sf"/>
</dbReference>
<keyword evidence="7" id="KW-0540">Nuclease</keyword>
<dbReference type="InterPro" id="IPR041588">
    <property type="entry name" value="Integrase_H2C2"/>
</dbReference>
<dbReference type="InterPro" id="IPR001675">
    <property type="entry name" value="Glyco_trans_29"/>
</dbReference>
<dbReference type="InterPro" id="IPR012337">
    <property type="entry name" value="RNaseH-like_sf"/>
</dbReference>
<dbReference type="Pfam" id="PF00777">
    <property type="entry name" value="Glyco_transf_29"/>
    <property type="match status" value="1"/>
</dbReference>
<evidence type="ECO:0000256" key="3">
    <source>
        <dbReference type="ARBA" id="ARBA00022676"/>
    </source>
</evidence>
<protein>
    <recommendedName>
        <fullName evidence="16">Gypsy retrotransposon integrase-like protein 1</fullName>
    </recommendedName>
</protein>
<dbReference type="PANTHER" id="PTHR37984:SF12">
    <property type="entry name" value="RIBONUCLEASE H"/>
    <property type="match status" value="1"/>
</dbReference>
<keyword evidence="12" id="KW-1133">Transmembrane helix</keyword>
<evidence type="ECO:0000313" key="19">
    <source>
        <dbReference type="Proteomes" id="UP000504617"/>
    </source>
</evidence>
<dbReference type="Gene3D" id="3.30.420.10">
    <property type="entry name" value="Ribonuclease H-like superfamily/Ribonuclease H"/>
    <property type="match status" value="1"/>
</dbReference>
<dbReference type="SUPFAM" id="SSF56672">
    <property type="entry name" value="DNA/RNA polymerases"/>
    <property type="match status" value="1"/>
</dbReference>
<evidence type="ECO:0000256" key="10">
    <source>
        <dbReference type="ARBA" id="ARBA00022918"/>
    </source>
</evidence>
<keyword evidence="10" id="KW-0695">RNA-directed DNA polymerase</keyword>